<dbReference type="Gene3D" id="1.10.238.10">
    <property type="entry name" value="EF-hand"/>
    <property type="match status" value="1"/>
</dbReference>
<evidence type="ECO:0000259" key="14">
    <source>
        <dbReference type="PROSITE" id="PS50001"/>
    </source>
</evidence>
<evidence type="ECO:0000256" key="9">
    <source>
        <dbReference type="ARBA" id="ARBA00023159"/>
    </source>
</evidence>
<keyword evidence="6 12" id="KW-0727">SH2 domain</keyword>
<evidence type="ECO:0000256" key="11">
    <source>
        <dbReference type="ARBA" id="ARBA00023242"/>
    </source>
</evidence>
<evidence type="ECO:0000256" key="8">
    <source>
        <dbReference type="ARBA" id="ARBA00023125"/>
    </source>
</evidence>
<dbReference type="OrthoDB" id="7993183at2759"/>
<evidence type="ECO:0000256" key="10">
    <source>
        <dbReference type="ARBA" id="ARBA00023163"/>
    </source>
</evidence>
<dbReference type="InterPro" id="IPR048988">
    <property type="entry name" value="STAT_linker"/>
</dbReference>
<evidence type="ECO:0000256" key="2">
    <source>
        <dbReference type="ARBA" id="ARBA00004496"/>
    </source>
</evidence>
<feature type="non-terminal residue" evidence="15">
    <location>
        <position position="1"/>
    </location>
</feature>
<dbReference type="GO" id="GO:0007165">
    <property type="term" value="P:signal transduction"/>
    <property type="evidence" value="ECO:0007669"/>
    <property type="project" value="InterPro"/>
</dbReference>
<feature type="compositionally biased region" description="Low complexity" evidence="13">
    <location>
        <begin position="844"/>
        <end position="870"/>
    </location>
</feature>
<evidence type="ECO:0000256" key="4">
    <source>
        <dbReference type="ARBA" id="ARBA00022490"/>
    </source>
</evidence>
<dbReference type="GO" id="GO:0005634">
    <property type="term" value="C:nucleus"/>
    <property type="evidence" value="ECO:0007669"/>
    <property type="project" value="UniProtKB-SubCell"/>
</dbReference>
<dbReference type="AlphaFoldDB" id="A0A1D2MES6"/>
<keyword evidence="16" id="KW-1185">Reference proteome</keyword>
<dbReference type="InterPro" id="IPR013801">
    <property type="entry name" value="STAT_TF_DNA-bd"/>
</dbReference>
<dbReference type="InterPro" id="IPR008967">
    <property type="entry name" value="p53-like_TF_DNA-bd_sf"/>
</dbReference>
<evidence type="ECO:0000256" key="13">
    <source>
        <dbReference type="SAM" id="MobiDB-lite"/>
    </source>
</evidence>
<evidence type="ECO:0000256" key="3">
    <source>
        <dbReference type="ARBA" id="ARBA00005586"/>
    </source>
</evidence>
<dbReference type="GO" id="GO:0003700">
    <property type="term" value="F:DNA-binding transcription factor activity"/>
    <property type="evidence" value="ECO:0007669"/>
    <property type="project" value="InterPro"/>
</dbReference>
<evidence type="ECO:0000256" key="6">
    <source>
        <dbReference type="ARBA" id="ARBA00022999"/>
    </source>
</evidence>
<accession>A0A1D2MES6</accession>
<evidence type="ECO:0000256" key="5">
    <source>
        <dbReference type="ARBA" id="ARBA00022553"/>
    </source>
</evidence>
<feature type="region of interest" description="Disordered" evidence="13">
    <location>
        <begin position="841"/>
        <end position="871"/>
    </location>
</feature>
<dbReference type="Gene3D" id="3.30.505.10">
    <property type="entry name" value="SH2 domain"/>
    <property type="match status" value="1"/>
</dbReference>
<keyword evidence="4" id="KW-0963">Cytoplasm</keyword>
<dbReference type="GO" id="GO:0003677">
    <property type="term" value="F:DNA binding"/>
    <property type="evidence" value="ECO:0007669"/>
    <property type="project" value="UniProtKB-KW"/>
</dbReference>
<protein>
    <submittedName>
        <fullName evidence="15">Signal transducer and transcription activator</fullName>
    </submittedName>
</protein>
<dbReference type="GO" id="GO:0005737">
    <property type="term" value="C:cytoplasm"/>
    <property type="evidence" value="ECO:0007669"/>
    <property type="project" value="UniProtKB-SubCell"/>
</dbReference>
<dbReference type="Pfam" id="PF00017">
    <property type="entry name" value="SH2"/>
    <property type="match status" value="1"/>
</dbReference>
<gene>
    <name evidence="15" type="ORF">Ocin01_15167</name>
</gene>
<dbReference type="GO" id="GO:0006357">
    <property type="term" value="P:regulation of transcription by RNA polymerase II"/>
    <property type="evidence" value="ECO:0007669"/>
    <property type="project" value="UniProtKB-ARBA"/>
</dbReference>
<comment type="subcellular location">
    <subcellularLocation>
        <location evidence="2">Cytoplasm</location>
    </subcellularLocation>
    <subcellularLocation>
        <location evidence="1">Nucleus</location>
    </subcellularLocation>
</comment>
<feature type="compositionally biased region" description="Polar residues" evidence="13">
    <location>
        <begin position="455"/>
        <end position="465"/>
    </location>
</feature>
<dbReference type="Pfam" id="PF02864">
    <property type="entry name" value="STAT_bind"/>
    <property type="match status" value="1"/>
</dbReference>
<comment type="caution">
    <text evidence="15">The sequence shown here is derived from an EMBL/GenBank/DDBJ whole genome shotgun (WGS) entry which is preliminary data.</text>
</comment>
<evidence type="ECO:0000256" key="12">
    <source>
        <dbReference type="PROSITE-ProRule" id="PRU00191"/>
    </source>
</evidence>
<keyword evidence="7" id="KW-0805">Transcription regulation</keyword>
<feature type="region of interest" description="Disordered" evidence="13">
    <location>
        <begin position="454"/>
        <end position="494"/>
    </location>
</feature>
<comment type="similarity">
    <text evidence="3">Belongs to the transcription factor STAT family.</text>
</comment>
<dbReference type="STRING" id="48709.A0A1D2MES6"/>
<dbReference type="SUPFAM" id="SSF55550">
    <property type="entry name" value="SH2 domain"/>
    <property type="match status" value="1"/>
</dbReference>
<feature type="compositionally biased region" description="Polar residues" evidence="13">
    <location>
        <begin position="481"/>
        <end position="494"/>
    </location>
</feature>
<evidence type="ECO:0000313" key="15">
    <source>
        <dbReference type="EMBL" id="ODM91516.1"/>
    </source>
</evidence>
<dbReference type="InterPro" id="IPR012345">
    <property type="entry name" value="STAT_TF_DNA-bd_N"/>
</dbReference>
<dbReference type="EMBL" id="LJIJ01001526">
    <property type="protein sequence ID" value="ODM91516.1"/>
    <property type="molecule type" value="Genomic_DNA"/>
</dbReference>
<evidence type="ECO:0000313" key="16">
    <source>
        <dbReference type="Proteomes" id="UP000094527"/>
    </source>
</evidence>
<dbReference type="Pfam" id="PF21354">
    <property type="entry name" value="STAT_linker"/>
    <property type="match status" value="1"/>
</dbReference>
<feature type="domain" description="SH2" evidence="14">
    <location>
        <begin position="709"/>
        <end position="828"/>
    </location>
</feature>
<dbReference type="InterPro" id="IPR000980">
    <property type="entry name" value="SH2"/>
</dbReference>
<sequence length="887" mass="101880">SPIRHCNLRRESIQRFLSRVFEGFSITVGLREIPTEKNLIQESALEVFRIVYVSDPRLLFLRVTFADWVEDSILKISPVNFVRGLTFQINKKLLKLNSGSPVELHSFINRLGKYKFELSKFDGSAMEELHSKFIKCFDEELKLGQRCVFQFPSESLCIVNKVEDMQQDVGVITFCQEIQNAVGNCRARVYNVMPKLMEEKKQLIDLIGNLRTSIIHFEDWYKYFGNYHQPEQGHVHEQLQLLMFPTSEVRSEIAQLYQDEGRKILTIKEEMKSRFQETLNTCLIFIQDMQNFLRCHQRVQQIRANGADVDPTTVVDIQEIRMLVSQILGFIIEMSPVLQSALDTFDVNRIRLCNEHPHYIQCYELLSINAFETNFETCKREFEKLEVRIYQKFSLIVSQQPEQVIKTDRANPISVTLFNFNNVLSSPIALQAYLINEPVAKSIIDGLPEKLETAGTLSQTDPNSPEGSESGGRKRRRRSDNVTPTSCRNPKYSSIHSSNLHLGVKQPGKFSGLSINTGLRAEHMTFSSDRTYFNIQLPLTITHVERKKYGQGKTGQKDNSENVTKEKFCFLFVAELPVRNQIVKVWTTSLPMIVTTHGSHNEKAWATIAWDNARPAVGRIGFEIQPTATWWQISEMLQGTFKAWVGVPLKTSHVEFIKNKLKVHIGHTFPNEISWGELCEDKMDDCEFSFWCWFYRAAMIVKGHFKEPWLNGYIEGFISWEAASALLIRSKSKPGTFLIRFSDSEPGSLSLVFLANDGKTYRMLPLEVYKNKSFEDCCVPFLEQLNVRERQRGKDVFRWVYPNICKKLAFEKFYNQPKDNIAKLKPHYVLVLCVVPTDKEAESSSETSDTSEVSDQTKNTTETTVPLTPTAVSVELPVGVESISGDR</sequence>
<keyword evidence="11" id="KW-0539">Nucleus</keyword>
<dbReference type="SUPFAM" id="SSF49417">
    <property type="entry name" value="p53-like transcription factors"/>
    <property type="match status" value="1"/>
</dbReference>
<dbReference type="PANTHER" id="PTHR11801">
    <property type="entry name" value="SIGNAL TRANSDUCER AND ACTIVATOR OF TRANSCRIPTION"/>
    <property type="match status" value="1"/>
</dbReference>
<dbReference type="InterPro" id="IPR036860">
    <property type="entry name" value="SH2_dom_sf"/>
</dbReference>
<name>A0A1D2MES6_ORCCI</name>
<reference evidence="15 16" key="1">
    <citation type="journal article" date="2016" name="Genome Biol. Evol.">
        <title>Gene Family Evolution Reflects Adaptation to Soil Environmental Stressors in the Genome of the Collembolan Orchesella cincta.</title>
        <authorList>
            <person name="Faddeeva-Vakhrusheva A."/>
            <person name="Derks M.F."/>
            <person name="Anvar S.Y."/>
            <person name="Agamennone V."/>
            <person name="Suring W."/>
            <person name="Smit S."/>
            <person name="van Straalen N.M."/>
            <person name="Roelofs D."/>
        </authorList>
    </citation>
    <scope>NUCLEOTIDE SEQUENCE [LARGE SCALE GENOMIC DNA]</scope>
    <source>
        <tissue evidence="15">Mixed pool</tissue>
    </source>
</reference>
<proteinExistence type="inferred from homology"/>
<dbReference type="PROSITE" id="PS50001">
    <property type="entry name" value="SH2"/>
    <property type="match status" value="1"/>
</dbReference>
<dbReference type="InterPro" id="IPR001217">
    <property type="entry name" value="STAT"/>
</dbReference>
<keyword evidence="9" id="KW-0010">Activator</keyword>
<evidence type="ECO:0000256" key="7">
    <source>
        <dbReference type="ARBA" id="ARBA00023015"/>
    </source>
</evidence>
<organism evidence="15 16">
    <name type="scientific">Orchesella cincta</name>
    <name type="common">Springtail</name>
    <name type="synonym">Podura cincta</name>
    <dbReference type="NCBI Taxonomy" id="48709"/>
    <lineage>
        <taxon>Eukaryota</taxon>
        <taxon>Metazoa</taxon>
        <taxon>Ecdysozoa</taxon>
        <taxon>Arthropoda</taxon>
        <taxon>Hexapoda</taxon>
        <taxon>Collembola</taxon>
        <taxon>Entomobryomorpha</taxon>
        <taxon>Entomobryoidea</taxon>
        <taxon>Orchesellidae</taxon>
        <taxon>Orchesellinae</taxon>
        <taxon>Orchesella</taxon>
    </lineage>
</organism>
<dbReference type="Proteomes" id="UP000094527">
    <property type="component" value="Unassembled WGS sequence"/>
</dbReference>
<keyword evidence="8" id="KW-0238">DNA-binding</keyword>
<keyword evidence="10" id="KW-0804">Transcription</keyword>
<dbReference type="Gene3D" id="2.60.40.630">
    <property type="entry name" value="STAT transcription factor, DNA-binding domain"/>
    <property type="match status" value="1"/>
</dbReference>
<keyword evidence="5" id="KW-0597">Phosphoprotein</keyword>
<evidence type="ECO:0000256" key="1">
    <source>
        <dbReference type="ARBA" id="ARBA00004123"/>
    </source>
</evidence>